<keyword evidence="6" id="KW-1185">Reference proteome</keyword>
<dbReference type="HOGENOM" id="CLU_049344_1_2_1"/>
<accession>G3BDN7</accession>
<feature type="domain" description="Methyltransferase type 11" evidence="4">
    <location>
        <begin position="41"/>
        <end position="138"/>
    </location>
</feature>
<evidence type="ECO:0000259" key="4">
    <source>
        <dbReference type="Pfam" id="PF08241"/>
    </source>
</evidence>
<dbReference type="GeneID" id="18246206"/>
<comment type="similarity">
    <text evidence="1">Belongs to the methyltransferase superfamily.</text>
</comment>
<evidence type="ECO:0000256" key="2">
    <source>
        <dbReference type="ARBA" id="ARBA00022603"/>
    </source>
</evidence>
<dbReference type="OrthoDB" id="10027013at2759"/>
<evidence type="ECO:0000313" key="5">
    <source>
        <dbReference type="EMBL" id="EGV60346.1"/>
    </source>
</evidence>
<reference evidence="5 6" key="1">
    <citation type="journal article" date="2011" name="Proc. Natl. Acad. Sci. U.S.A.">
        <title>Comparative genomics of xylose-fermenting fungi for enhanced biofuel production.</title>
        <authorList>
            <person name="Wohlbach D.J."/>
            <person name="Kuo A."/>
            <person name="Sato T.K."/>
            <person name="Potts K.M."/>
            <person name="Salamov A.A."/>
            <person name="LaButti K.M."/>
            <person name="Sun H."/>
            <person name="Clum A."/>
            <person name="Pangilinan J.L."/>
            <person name="Lindquist E.A."/>
            <person name="Lucas S."/>
            <person name="Lapidus A."/>
            <person name="Jin M."/>
            <person name="Gunawan C."/>
            <person name="Balan V."/>
            <person name="Dale B.E."/>
            <person name="Jeffries T.W."/>
            <person name="Zinkel R."/>
            <person name="Barry K.W."/>
            <person name="Grigoriev I.V."/>
            <person name="Gasch A.P."/>
        </authorList>
    </citation>
    <scope>NUCLEOTIDE SEQUENCE [LARGE SCALE GENOMIC DNA]</scope>
    <source>
        <strain evidence="6">ATCC 10573 / BCRC 21748 / CBS 615 / JCM 9827 / NBRC 10315 / NRRL Y-1498 / VKM Y-70</strain>
    </source>
</reference>
<dbReference type="EMBL" id="GL996528">
    <property type="protein sequence ID" value="EGV60346.1"/>
    <property type="molecule type" value="Genomic_DNA"/>
</dbReference>
<dbReference type="Gene3D" id="3.40.50.150">
    <property type="entry name" value="Vaccinia Virus protein VP39"/>
    <property type="match status" value="1"/>
</dbReference>
<keyword evidence="2 5" id="KW-0489">Methyltransferase</keyword>
<dbReference type="RefSeq" id="XP_006689560.1">
    <property type="nucleotide sequence ID" value="XM_006689497.1"/>
</dbReference>
<protein>
    <submittedName>
        <fullName evidence="5">S-adenosyl-L-methionine-dependent methyltransferase</fullName>
    </submittedName>
</protein>
<sequence length="281" mass="32548">MATYSKKDFNTKHYNDARPSYPPAFYETLMDYHGSSRDLAVDIGCGSGFVTFALTKYFKKVIGTDISEVMVEQCRADPRTQKSDKLEFYVGAAEETPSVIKENSVDLLTGAECCHWVDHPVFFKESWRILKPGGTLAFWFYKDPIFVDFPAANDIYDEFCYESPEYMGPQYEQPGRALLRTLMKEIDVPEDLYTDITRVEYEPLRDKTPNTLYIAKRINLAIFKEYVTSWSAYHNWMKAYPDKKDVADQFIDKLASTLGWDDDFEFTVVWATVYTFAKKKG</sequence>
<dbReference type="InterPro" id="IPR051052">
    <property type="entry name" value="Diverse_substrate_MTase"/>
</dbReference>
<dbReference type="AlphaFoldDB" id="G3BDN7"/>
<dbReference type="InterPro" id="IPR029063">
    <property type="entry name" value="SAM-dependent_MTases_sf"/>
</dbReference>
<dbReference type="Pfam" id="PF08241">
    <property type="entry name" value="Methyltransf_11"/>
    <property type="match status" value="1"/>
</dbReference>
<dbReference type="PANTHER" id="PTHR44942">
    <property type="entry name" value="METHYLTRANSF_11 DOMAIN-CONTAINING PROTEIN"/>
    <property type="match status" value="1"/>
</dbReference>
<dbReference type="GO" id="GO:0008757">
    <property type="term" value="F:S-adenosylmethionine-dependent methyltransferase activity"/>
    <property type="evidence" value="ECO:0007669"/>
    <property type="project" value="InterPro"/>
</dbReference>
<dbReference type="SUPFAM" id="SSF53335">
    <property type="entry name" value="S-adenosyl-L-methionine-dependent methyltransferases"/>
    <property type="match status" value="1"/>
</dbReference>
<evidence type="ECO:0000256" key="3">
    <source>
        <dbReference type="ARBA" id="ARBA00022679"/>
    </source>
</evidence>
<keyword evidence="3 5" id="KW-0808">Transferase</keyword>
<dbReference type="KEGG" id="cten:18246206"/>
<name>G3BDN7_CANTC</name>
<dbReference type="Proteomes" id="UP000000707">
    <property type="component" value="Unassembled WGS sequence"/>
</dbReference>
<gene>
    <name evidence="5" type="ORF">CANTEDRAFT_110574</name>
</gene>
<dbReference type="eggNOG" id="KOG3010">
    <property type="taxonomic scope" value="Eukaryota"/>
</dbReference>
<dbReference type="CDD" id="cd02440">
    <property type="entry name" value="AdoMet_MTases"/>
    <property type="match status" value="1"/>
</dbReference>
<dbReference type="InterPro" id="IPR013216">
    <property type="entry name" value="Methyltransf_11"/>
</dbReference>
<evidence type="ECO:0000313" key="6">
    <source>
        <dbReference type="Proteomes" id="UP000000707"/>
    </source>
</evidence>
<proteinExistence type="inferred from homology"/>
<dbReference type="PANTHER" id="PTHR44942:SF4">
    <property type="entry name" value="METHYLTRANSFERASE TYPE 11 DOMAIN-CONTAINING PROTEIN"/>
    <property type="match status" value="1"/>
</dbReference>
<organism evidence="6">
    <name type="scientific">Candida tenuis (strain ATCC 10573 / BCRC 21748 / CBS 615 / JCM 9827 / NBRC 10315 / NRRL Y-1498 / VKM Y-70)</name>
    <name type="common">Yeast</name>
    <name type="synonym">Yamadazyma tenuis</name>
    <dbReference type="NCBI Taxonomy" id="590646"/>
    <lineage>
        <taxon>Eukaryota</taxon>
        <taxon>Fungi</taxon>
        <taxon>Dikarya</taxon>
        <taxon>Ascomycota</taxon>
        <taxon>Saccharomycotina</taxon>
        <taxon>Pichiomycetes</taxon>
        <taxon>Debaryomycetaceae</taxon>
        <taxon>Yamadazyma</taxon>
    </lineage>
</organism>
<dbReference type="GO" id="GO:0032259">
    <property type="term" value="P:methylation"/>
    <property type="evidence" value="ECO:0007669"/>
    <property type="project" value="UniProtKB-KW"/>
</dbReference>
<dbReference type="STRING" id="590646.G3BDN7"/>
<evidence type="ECO:0000256" key="1">
    <source>
        <dbReference type="ARBA" id="ARBA00008361"/>
    </source>
</evidence>